<evidence type="ECO:0000256" key="5">
    <source>
        <dbReference type="HAMAP-Rule" id="MF_01600"/>
    </source>
</evidence>
<organism evidence="7 8">
    <name type="scientific">Tersicoccus solisilvae</name>
    <dbReference type="NCBI Taxonomy" id="1882339"/>
    <lineage>
        <taxon>Bacteria</taxon>
        <taxon>Bacillati</taxon>
        <taxon>Actinomycetota</taxon>
        <taxon>Actinomycetes</taxon>
        <taxon>Micrococcales</taxon>
        <taxon>Micrococcaceae</taxon>
        <taxon>Tersicoccus</taxon>
    </lineage>
</organism>
<reference evidence="8" key="1">
    <citation type="journal article" date="2019" name="Int. J. Syst. Evol. Microbiol.">
        <title>The Global Catalogue of Microorganisms (GCM) 10K type strain sequencing project: providing services to taxonomists for standard genome sequencing and annotation.</title>
        <authorList>
            <consortium name="The Broad Institute Genomics Platform"/>
            <consortium name="The Broad Institute Genome Sequencing Center for Infectious Disease"/>
            <person name="Wu L."/>
            <person name="Ma J."/>
        </authorList>
    </citation>
    <scope>NUCLEOTIDE SEQUENCE [LARGE SCALE GENOMIC DNA]</scope>
    <source>
        <strain evidence="8">CGMCC 1.15480</strain>
    </source>
</reference>
<keyword evidence="3 5" id="KW-1133">Transmembrane helix</keyword>
<evidence type="ECO:0000256" key="3">
    <source>
        <dbReference type="ARBA" id="ARBA00022989"/>
    </source>
</evidence>
<keyword evidence="8" id="KW-1185">Reference proteome</keyword>
<feature type="transmembrane region" description="Helical" evidence="5">
    <location>
        <begin position="64"/>
        <end position="83"/>
    </location>
</feature>
<evidence type="ECO:0000313" key="7">
    <source>
        <dbReference type="EMBL" id="GGC87781.1"/>
    </source>
</evidence>
<dbReference type="PANTHER" id="PTHR39344">
    <property type="entry name" value="UPF0182 PROTEIN SLL1060"/>
    <property type="match status" value="1"/>
</dbReference>
<accession>A0ABQ1P6K7</accession>
<feature type="compositionally biased region" description="Polar residues" evidence="6">
    <location>
        <begin position="502"/>
        <end position="513"/>
    </location>
</feature>
<feature type="transmembrane region" description="Helical" evidence="5">
    <location>
        <begin position="118"/>
        <end position="139"/>
    </location>
</feature>
<feature type="region of interest" description="Disordered" evidence="6">
    <location>
        <begin position="487"/>
        <end position="513"/>
    </location>
</feature>
<keyword evidence="1 5" id="KW-1003">Cell membrane</keyword>
<dbReference type="InterPro" id="IPR005372">
    <property type="entry name" value="UPF0182"/>
</dbReference>
<keyword evidence="2 5" id="KW-0812">Transmembrane</keyword>
<dbReference type="Proteomes" id="UP000597761">
    <property type="component" value="Unassembled WGS sequence"/>
</dbReference>
<keyword evidence="4 5" id="KW-0472">Membrane</keyword>
<dbReference type="HAMAP" id="MF_01600">
    <property type="entry name" value="UPF0182"/>
    <property type="match status" value="1"/>
</dbReference>
<evidence type="ECO:0000256" key="1">
    <source>
        <dbReference type="ARBA" id="ARBA00022475"/>
    </source>
</evidence>
<comment type="subcellular location">
    <subcellularLocation>
        <location evidence="5">Cell membrane</location>
        <topology evidence="5">Multi-pass membrane protein</topology>
    </subcellularLocation>
</comment>
<dbReference type="Pfam" id="PF03699">
    <property type="entry name" value="UPF0182"/>
    <property type="match status" value="1"/>
</dbReference>
<proteinExistence type="inferred from homology"/>
<evidence type="ECO:0000256" key="2">
    <source>
        <dbReference type="ARBA" id="ARBA00022692"/>
    </source>
</evidence>
<evidence type="ECO:0000313" key="8">
    <source>
        <dbReference type="Proteomes" id="UP000597761"/>
    </source>
</evidence>
<feature type="compositionally biased region" description="Pro residues" evidence="6">
    <location>
        <begin position="986"/>
        <end position="995"/>
    </location>
</feature>
<sequence length="995" mass="107034">MTFGATPQPRQSRPRSGRRRSALIPTIVIVAVIIGAIVLLSQVYTDVLWYSQLGYLEVFLKENLTRLGVFLAGFLIMALGVYASMAVAYRARPVYAPEEGTPDNLARYQASFEPVRRLAMIGVPIVFGIFAGTAAASQWQRILLFFNQEPFGQTDPQFGMDYSFYLNTLPFLGFLSGLLVSVVLVAGVLGIVTHYLYGGIRLHERGVAIARPARVHIAVVAAAFLLLQAVNFWLDRYATLQSTSGRVAGALYTDVNAVIPTKAVLAIAAVIVAVLFIVAAVIGRWRLPLIGTVGLIITAILAGGVYPWVVQRFQVTPSEQTFEQPYIQRNIDLTRQAYGLDAVQSQEYKATTNTSAGALRQDAQTTASIRLLDPNLISAAFSQLEQFRPYYQFSGLLDVDRYAVDGKTQDTVVAVRELRPDNISGWYNQHIVYTHGYGVVAAAGNRVAADGKPEFLLAGIPSSGTLGNDETYEPRIYFGENSPEYSIVGGSEGSSPRELDRPQQQGSTEDTFNTFSGNGGPGVGNFFNKLLYSLKFQSSDLLLSDAVNADSQILYDRDPRERVEKLAPYLTVDGKPYPAIIDGRVKWIVDGYTTSSSFPYSTQQQLDSVTRDSQTADGRVAALPANNVNYIRNSVKATVDAYDGSVDLYAWDDQDPILKAWQKVFPTTLKPYSEMSGQLMAHVRYPEDLFKVQRGLLASYHVTSAVDFYQQNDVWSVPNDPTSSTAVPQPPYYLSLQVPGSDQPSFSLTSSFIPQTRPGETPRNVLYGYLSANGDAGNKAGVKSPDYGKLQLLNLPKSGSIPGPGQVQNRFNSDPTVSQTLNLLRQGASNVLNGNLLTLPVGGGMLYVQPVYVQSSGETSYPSLQRVLVGFGEKVGFAPTLDEALDQLFGGNSGAAAGDSANAGKTPGGSGSSSGQGTSVSVQAQLKQALADADAAVKEGQQALAKGDFAAYGAAQKKVSEALGRAIQAENELGQGTGATASPSPSATPSPTPSQ</sequence>
<feature type="region of interest" description="Disordered" evidence="6">
    <location>
        <begin position="968"/>
        <end position="995"/>
    </location>
</feature>
<feature type="transmembrane region" description="Helical" evidence="5">
    <location>
        <begin position="289"/>
        <end position="309"/>
    </location>
</feature>
<evidence type="ECO:0000256" key="4">
    <source>
        <dbReference type="ARBA" id="ARBA00023136"/>
    </source>
</evidence>
<comment type="caution">
    <text evidence="7">The sequence shown here is derived from an EMBL/GenBank/DDBJ whole genome shotgun (WGS) entry which is preliminary data.</text>
</comment>
<evidence type="ECO:0000256" key="6">
    <source>
        <dbReference type="SAM" id="MobiDB-lite"/>
    </source>
</evidence>
<comment type="similarity">
    <text evidence="5">Belongs to the UPF0182 family.</text>
</comment>
<dbReference type="EMBL" id="BMJI01000005">
    <property type="protein sequence ID" value="GGC87781.1"/>
    <property type="molecule type" value="Genomic_DNA"/>
</dbReference>
<gene>
    <name evidence="7" type="ORF">GCM10011512_13420</name>
</gene>
<feature type="transmembrane region" description="Helical" evidence="5">
    <location>
        <begin position="171"/>
        <end position="197"/>
    </location>
</feature>
<dbReference type="PANTHER" id="PTHR39344:SF1">
    <property type="entry name" value="UPF0182 PROTEIN SLL1060"/>
    <property type="match status" value="1"/>
</dbReference>
<protein>
    <recommendedName>
        <fullName evidence="5">UPF0182 protein GCM10011512_13420</fullName>
    </recommendedName>
</protein>
<feature type="transmembrane region" description="Helical" evidence="5">
    <location>
        <begin position="217"/>
        <end position="234"/>
    </location>
</feature>
<feature type="transmembrane region" description="Helical" evidence="5">
    <location>
        <begin position="263"/>
        <end position="282"/>
    </location>
</feature>
<name>A0ABQ1P6K7_9MICC</name>
<feature type="transmembrane region" description="Helical" evidence="5">
    <location>
        <begin position="21"/>
        <end position="44"/>
    </location>
</feature>
<feature type="region of interest" description="Disordered" evidence="6">
    <location>
        <begin position="897"/>
        <end position="920"/>
    </location>
</feature>